<dbReference type="Proteomes" id="UP001280121">
    <property type="component" value="Unassembled WGS sequence"/>
</dbReference>
<proteinExistence type="predicted"/>
<dbReference type="EMBL" id="JANJYI010000005">
    <property type="protein sequence ID" value="KAK2647678.1"/>
    <property type="molecule type" value="Genomic_DNA"/>
</dbReference>
<gene>
    <name evidence="2" type="ORF">Ddye_015167</name>
</gene>
<organism evidence="2 3">
    <name type="scientific">Dipteronia dyeriana</name>
    <dbReference type="NCBI Taxonomy" id="168575"/>
    <lineage>
        <taxon>Eukaryota</taxon>
        <taxon>Viridiplantae</taxon>
        <taxon>Streptophyta</taxon>
        <taxon>Embryophyta</taxon>
        <taxon>Tracheophyta</taxon>
        <taxon>Spermatophyta</taxon>
        <taxon>Magnoliopsida</taxon>
        <taxon>eudicotyledons</taxon>
        <taxon>Gunneridae</taxon>
        <taxon>Pentapetalae</taxon>
        <taxon>rosids</taxon>
        <taxon>malvids</taxon>
        <taxon>Sapindales</taxon>
        <taxon>Sapindaceae</taxon>
        <taxon>Hippocastanoideae</taxon>
        <taxon>Acereae</taxon>
        <taxon>Dipteronia</taxon>
    </lineage>
</organism>
<name>A0AAD9U530_9ROSI</name>
<accession>A0AAD9U530</accession>
<evidence type="ECO:0000313" key="2">
    <source>
        <dbReference type="EMBL" id="KAK2647678.1"/>
    </source>
</evidence>
<evidence type="ECO:0000313" key="3">
    <source>
        <dbReference type="Proteomes" id="UP001280121"/>
    </source>
</evidence>
<feature type="region of interest" description="Disordered" evidence="1">
    <location>
        <begin position="118"/>
        <end position="142"/>
    </location>
</feature>
<protein>
    <submittedName>
        <fullName evidence="2">Uncharacterized protein</fullName>
    </submittedName>
</protein>
<sequence>MYTLASLWADMYMFTYSTMPESSESFKAKARLPWSGEYRHIQDNRDLQDLFNHFREKKIDTMRIDVVLNSLATMPQLAQCPQELKNVMSLSESYAGNPSPLQTNTKIVEILNDSNAEFMDQPIPEDSTNQHGSSEDSEDEDYMPYTSENAKSIDTFDNFIHDSVTFINEGNGNVAPGLSENSDDDHLSNAVSFDYDLNNMVDSNNDEEEGNNRPLLVEGACPIKRQRVVGHIGMEDSGRITFMSERQKEVVTAIEKYWPRSFNRFCVRHLTVNMQRQYKGQLSDFYLWNASNKSTKAEFMEEITKLLEVNIDAYNYITKKKNCTRGVISNLSFQPRQFLIQDKQQSLQARQLSITSNIATKRRLEGQGPIQSITPMSQPSQTGNAIHSHSATMNVPLYLSNTASPIGMPPPPPGVLDLWANRCACR</sequence>
<evidence type="ECO:0000256" key="1">
    <source>
        <dbReference type="SAM" id="MobiDB-lite"/>
    </source>
</evidence>
<reference evidence="2" key="1">
    <citation type="journal article" date="2023" name="Plant J.">
        <title>Genome sequences and population genomics provide insights into the demographic history, inbreeding, and mutation load of two 'living fossil' tree species of Dipteronia.</title>
        <authorList>
            <person name="Feng Y."/>
            <person name="Comes H.P."/>
            <person name="Chen J."/>
            <person name="Zhu S."/>
            <person name="Lu R."/>
            <person name="Zhang X."/>
            <person name="Li P."/>
            <person name="Qiu J."/>
            <person name="Olsen K.M."/>
            <person name="Qiu Y."/>
        </authorList>
    </citation>
    <scope>NUCLEOTIDE SEQUENCE</scope>
    <source>
        <strain evidence="2">KIB01</strain>
    </source>
</reference>
<keyword evidence="3" id="KW-1185">Reference proteome</keyword>
<dbReference type="AlphaFoldDB" id="A0AAD9U530"/>
<comment type="caution">
    <text evidence="2">The sequence shown here is derived from an EMBL/GenBank/DDBJ whole genome shotgun (WGS) entry which is preliminary data.</text>
</comment>